<organism evidence="2 3">
    <name type="scientific">Marchantia polymorpha subsp. ruderalis</name>
    <dbReference type="NCBI Taxonomy" id="1480154"/>
    <lineage>
        <taxon>Eukaryota</taxon>
        <taxon>Viridiplantae</taxon>
        <taxon>Streptophyta</taxon>
        <taxon>Embryophyta</taxon>
        <taxon>Marchantiophyta</taxon>
        <taxon>Marchantiopsida</taxon>
        <taxon>Marchantiidae</taxon>
        <taxon>Marchantiales</taxon>
        <taxon>Marchantiaceae</taxon>
        <taxon>Marchantia</taxon>
    </lineage>
</organism>
<gene>
    <name evidence="2" type="ORF">AXG93_3037s1070</name>
</gene>
<evidence type="ECO:0000313" key="3">
    <source>
        <dbReference type="Proteomes" id="UP000077202"/>
    </source>
</evidence>
<dbReference type="EMBL" id="LVLJ01000477">
    <property type="protein sequence ID" value="OAE33884.1"/>
    <property type="molecule type" value="Genomic_DNA"/>
</dbReference>
<name>A0A176WM03_MARPO</name>
<keyword evidence="1" id="KW-0472">Membrane</keyword>
<accession>A0A176WM03</accession>
<feature type="transmembrane region" description="Helical" evidence="1">
    <location>
        <begin position="47"/>
        <end position="66"/>
    </location>
</feature>
<comment type="caution">
    <text evidence="2">The sequence shown here is derived from an EMBL/GenBank/DDBJ whole genome shotgun (WGS) entry which is preliminary data.</text>
</comment>
<protein>
    <submittedName>
        <fullName evidence="2">Uncharacterized protein</fullName>
    </submittedName>
</protein>
<keyword evidence="1" id="KW-0812">Transmembrane</keyword>
<evidence type="ECO:0000256" key="1">
    <source>
        <dbReference type="SAM" id="Phobius"/>
    </source>
</evidence>
<keyword evidence="1" id="KW-1133">Transmembrane helix</keyword>
<proteinExistence type="predicted"/>
<keyword evidence="3" id="KW-1185">Reference proteome</keyword>
<sequence>MADDDVEMDVIREEEMESASLLSSSAKEKSASLARAAYRAELASKRAALLAILIIPILVMIVLWHVSVDHCIEFSHALLAGKAVRTFCVVYQSSFEDLSPPKAVYKLNELEHT</sequence>
<dbReference type="Proteomes" id="UP000077202">
    <property type="component" value="Unassembled WGS sequence"/>
</dbReference>
<dbReference type="AlphaFoldDB" id="A0A176WM03"/>
<reference evidence="2" key="1">
    <citation type="submission" date="2016-03" db="EMBL/GenBank/DDBJ databases">
        <title>Mechanisms controlling the formation of the plant cell surface in tip-growing cells are functionally conserved among land plants.</title>
        <authorList>
            <person name="Honkanen S."/>
            <person name="Jones V.A."/>
            <person name="Morieri G."/>
            <person name="Champion C."/>
            <person name="Hetherington A.J."/>
            <person name="Kelly S."/>
            <person name="Saint-Marcoux D."/>
            <person name="Proust H."/>
            <person name="Prescott H."/>
            <person name="Dolan L."/>
        </authorList>
    </citation>
    <scope>NUCLEOTIDE SEQUENCE [LARGE SCALE GENOMIC DNA]</scope>
    <source>
        <tissue evidence="2">Whole gametophyte</tissue>
    </source>
</reference>
<evidence type="ECO:0000313" key="2">
    <source>
        <dbReference type="EMBL" id="OAE33884.1"/>
    </source>
</evidence>